<evidence type="ECO:0000313" key="1">
    <source>
        <dbReference type="EMBL" id="ABB46246.1"/>
    </source>
</evidence>
<sequence>MENRLKMIPLYRIVLIVGMELKTLKKEQLFKLKERHNQLLCSKTGTMNIEYRTEYLELTNQTDFLLIRKQQEQEKLMATYSQLIDEWEQFKESKIPERL</sequence>
<reference evidence="1" key="1">
    <citation type="journal article" date="2007" name="Plasmid">
        <title>Molecular analysis of the 21-kb bacteriocin-encoding plasmid pEF1 from Enterococcus faecium 6T1a.</title>
        <authorList>
            <person name="Ruiz-Barba J.L."/>
            <person name="Floriano B."/>
            <person name="Maldonado-Barragan A."/>
            <person name="Jimenez-Diaz R."/>
        </authorList>
    </citation>
    <scope>NUCLEOTIDE SEQUENCE</scope>
    <source>
        <strain evidence="1">6T1a</strain>
        <plasmid evidence="1">pEF1</plasmid>
    </source>
</reference>
<organism evidence="1">
    <name type="scientific">Enterococcus faecium</name>
    <name type="common">Streptococcus faecium</name>
    <dbReference type="NCBI Taxonomy" id="1352"/>
    <lineage>
        <taxon>Bacteria</taxon>
        <taxon>Bacillati</taxon>
        <taxon>Bacillota</taxon>
        <taxon>Bacilli</taxon>
        <taxon>Lactobacillales</taxon>
        <taxon>Enterococcaceae</taxon>
        <taxon>Enterococcus</taxon>
    </lineage>
</organism>
<dbReference type="EMBL" id="DQ198088">
    <property type="protein sequence ID" value="ABB46246.1"/>
    <property type="molecule type" value="Genomic_DNA"/>
</dbReference>
<protein>
    <submittedName>
        <fullName evidence="1">Uncharacterized protein</fullName>
    </submittedName>
</protein>
<dbReference type="AlphaFoldDB" id="A3QN10"/>
<accession>A3QN10</accession>
<keyword evidence="1" id="KW-0614">Plasmid</keyword>
<name>A3QN10_ENTFC</name>
<proteinExistence type="predicted"/>
<geneLocation type="plasmid" evidence="1">
    <name>pEF1</name>
</geneLocation>